<feature type="domain" description="Trimeric autotransporter adhesin YadA-like head" evidence="14">
    <location>
        <begin position="206"/>
        <end position="229"/>
    </location>
</feature>
<evidence type="ECO:0000256" key="10">
    <source>
        <dbReference type="ARBA" id="ARBA00023237"/>
    </source>
</evidence>
<reference evidence="17 18" key="1">
    <citation type="submission" date="2014-07" db="EMBL/GenBank/DDBJ databases">
        <authorList>
            <person name="McCorrison J."/>
            <person name="Sanka R."/>
            <person name="Torralba M."/>
            <person name="Gillis M."/>
            <person name="Haft D.H."/>
            <person name="Methe B."/>
            <person name="Sutton G."/>
            <person name="Nelson K.E."/>
        </authorList>
    </citation>
    <scope>NUCLEOTIDE SEQUENCE [LARGE SCALE GENOMIC DNA]</scope>
    <source>
        <strain evidence="17 18">DNF00314</strain>
    </source>
</reference>
<comment type="caution">
    <text evidence="17">The sequence shown here is derived from an EMBL/GenBank/DDBJ whole genome shotgun (WGS) entry which is preliminary data.</text>
</comment>
<evidence type="ECO:0000256" key="6">
    <source>
        <dbReference type="ARBA" id="ARBA00022692"/>
    </source>
</evidence>
<accession>A0A096CN51</accession>
<dbReference type="InterPro" id="IPR045584">
    <property type="entry name" value="Pilin-like"/>
</dbReference>
<keyword evidence="10" id="KW-0998">Cell outer membrane</keyword>
<evidence type="ECO:0000256" key="7">
    <source>
        <dbReference type="ARBA" id="ARBA00022729"/>
    </source>
</evidence>
<evidence type="ECO:0008006" key="19">
    <source>
        <dbReference type="Google" id="ProtNLM"/>
    </source>
</evidence>
<feature type="domain" description="Trimeric autotransporter adhesin YadA-like stalk" evidence="15">
    <location>
        <begin position="1277"/>
        <end position="1318"/>
    </location>
</feature>
<proteinExistence type="inferred from homology"/>
<dbReference type="Pfam" id="PF03895">
    <property type="entry name" value="YadA_anchor"/>
    <property type="match status" value="1"/>
</dbReference>
<keyword evidence="4" id="KW-0813">Transport</keyword>
<dbReference type="Proteomes" id="UP000029628">
    <property type="component" value="Unassembled WGS sequence"/>
</dbReference>
<keyword evidence="6" id="KW-0812">Transmembrane</keyword>
<dbReference type="InterPro" id="IPR008635">
    <property type="entry name" value="Coiled_stalk_dom"/>
</dbReference>
<feature type="domain" description="ESPR" evidence="16">
    <location>
        <begin position="1"/>
        <end position="41"/>
    </location>
</feature>
<dbReference type="eggNOG" id="COG5295">
    <property type="taxonomic scope" value="Bacteria"/>
</dbReference>
<dbReference type="GO" id="GO:0009986">
    <property type="term" value="C:cell surface"/>
    <property type="evidence" value="ECO:0007669"/>
    <property type="project" value="UniProtKB-SubCell"/>
</dbReference>
<organism evidence="17 18">
    <name type="scientific">Veillonella montpellierensis DNF00314</name>
    <dbReference type="NCBI Taxonomy" id="1401067"/>
    <lineage>
        <taxon>Bacteria</taxon>
        <taxon>Bacillati</taxon>
        <taxon>Bacillota</taxon>
        <taxon>Negativicutes</taxon>
        <taxon>Veillonellales</taxon>
        <taxon>Veillonellaceae</taxon>
        <taxon>Veillonella</taxon>
    </lineage>
</organism>
<evidence type="ECO:0000256" key="4">
    <source>
        <dbReference type="ARBA" id="ARBA00022448"/>
    </source>
</evidence>
<dbReference type="Pfam" id="PF05662">
    <property type="entry name" value="YadA_stalk"/>
    <property type="match status" value="5"/>
</dbReference>
<feature type="region of interest" description="Disordered" evidence="12">
    <location>
        <begin position="1450"/>
        <end position="1476"/>
    </location>
</feature>
<keyword evidence="7" id="KW-0732">Signal</keyword>
<evidence type="ECO:0000259" key="16">
    <source>
        <dbReference type="Pfam" id="PF13018"/>
    </source>
</evidence>
<dbReference type="SUPFAM" id="SSF101967">
    <property type="entry name" value="Adhesin YadA, collagen-binding domain"/>
    <property type="match status" value="3"/>
</dbReference>
<evidence type="ECO:0000256" key="8">
    <source>
        <dbReference type="ARBA" id="ARBA00022927"/>
    </source>
</evidence>
<keyword evidence="5" id="KW-1134">Transmembrane beta strand</keyword>
<feature type="domain" description="Trimeric autotransporter adhesin YadA-like stalk" evidence="15">
    <location>
        <begin position="560"/>
        <end position="597"/>
    </location>
</feature>
<dbReference type="InterPro" id="IPR024973">
    <property type="entry name" value="ESPR"/>
</dbReference>
<feature type="domain" description="Trimeric autotransporter adhesin YadA-like head" evidence="14">
    <location>
        <begin position="748"/>
        <end position="769"/>
    </location>
</feature>
<feature type="domain" description="Trimeric autotransporter adhesin YadA-like head" evidence="14">
    <location>
        <begin position="631"/>
        <end position="657"/>
    </location>
</feature>
<feature type="coiled-coil region" evidence="11">
    <location>
        <begin position="1630"/>
        <end position="1657"/>
    </location>
</feature>
<evidence type="ECO:0000256" key="1">
    <source>
        <dbReference type="ARBA" id="ARBA00004241"/>
    </source>
</evidence>
<dbReference type="RefSeq" id="WP_038153024.1">
    <property type="nucleotide sequence ID" value="NZ_JRNT01000029.1"/>
</dbReference>
<dbReference type="Gene3D" id="3.30.1300.30">
    <property type="entry name" value="GSPII I/J protein-like"/>
    <property type="match status" value="1"/>
</dbReference>
<dbReference type="Gene3D" id="2.150.10.10">
    <property type="entry name" value="Serralysin-like metalloprotease, C-terminal"/>
    <property type="match status" value="6"/>
</dbReference>
<feature type="domain" description="Trimeric autotransporter adhesin YadA-like stalk" evidence="15">
    <location>
        <begin position="811"/>
        <end position="835"/>
    </location>
</feature>
<feature type="domain" description="Trimeric autotransporter adhesin YadA-like head" evidence="14">
    <location>
        <begin position="673"/>
        <end position="699"/>
    </location>
</feature>
<dbReference type="InterPro" id="IPR011049">
    <property type="entry name" value="Serralysin-like_metalloprot_C"/>
</dbReference>
<dbReference type="GO" id="GO:0009279">
    <property type="term" value="C:cell outer membrane"/>
    <property type="evidence" value="ECO:0007669"/>
    <property type="project" value="UniProtKB-SubCell"/>
</dbReference>
<dbReference type="GO" id="GO:0015031">
    <property type="term" value="P:protein transport"/>
    <property type="evidence" value="ECO:0007669"/>
    <property type="project" value="UniProtKB-KW"/>
</dbReference>
<gene>
    <name evidence="17" type="ORF">HMPREF0872_07505</name>
</gene>
<feature type="compositionally biased region" description="Basic and acidic residues" evidence="12">
    <location>
        <begin position="1450"/>
        <end position="1459"/>
    </location>
</feature>
<dbReference type="InterPro" id="IPR008640">
    <property type="entry name" value="Adhesin_Head_dom"/>
</dbReference>
<feature type="domain" description="Trimeric autotransporter adhesin YadA-like head" evidence="14">
    <location>
        <begin position="396"/>
        <end position="419"/>
    </location>
</feature>
<name>A0A096CN51_9FIRM</name>
<keyword evidence="18" id="KW-1185">Reference proteome</keyword>
<comment type="subcellular location">
    <subcellularLocation>
        <location evidence="2">Cell outer membrane</location>
    </subcellularLocation>
    <subcellularLocation>
        <location evidence="1">Cell surface</location>
    </subcellularLocation>
</comment>
<feature type="domain" description="Trimeric autotransporter adhesin YadA-like stalk" evidence="15">
    <location>
        <begin position="275"/>
        <end position="314"/>
    </location>
</feature>
<dbReference type="Pfam" id="PF05658">
    <property type="entry name" value="YadA_head"/>
    <property type="match status" value="10"/>
</dbReference>
<dbReference type="EMBL" id="JRNT01000029">
    <property type="protein sequence ID" value="KGF46729.1"/>
    <property type="molecule type" value="Genomic_DNA"/>
</dbReference>
<comment type="similarity">
    <text evidence="3">Belongs to the autotransporter-2 (AT-2) (TC 1.B.40) family.</text>
</comment>
<evidence type="ECO:0000256" key="3">
    <source>
        <dbReference type="ARBA" id="ARBA00005848"/>
    </source>
</evidence>
<evidence type="ECO:0000256" key="5">
    <source>
        <dbReference type="ARBA" id="ARBA00022452"/>
    </source>
</evidence>
<keyword evidence="11" id="KW-0175">Coiled coil</keyword>
<evidence type="ECO:0000259" key="15">
    <source>
        <dbReference type="Pfam" id="PF05662"/>
    </source>
</evidence>
<feature type="region of interest" description="Disordered" evidence="12">
    <location>
        <begin position="1174"/>
        <end position="1195"/>
    </location>
</feature>
<keyword evidence="9" id="KW-0472">Membrane</keyword>
<dbReference type="CDD" id="cd12820">
    <property type="entry name" value="LbR_YadA-like"/>
    <property type="match status" value="3"/>
</dbReference>
<feature type="domain" description="Trimeric autotransporter adhesin YadA-like head" evidence="14">
    <location>
        <begin position="112"/>
        <end position="134"/>
    </location>
</feature>
<evidence type="ECO:0000259" key="14">
    <source>
        <dbReference type="Pfam" id="PF05658"/>
    </source>
</evidence>
<sequence length="1661" mass="172427">MNKIFKVIWSQSKQCYVVVSEMANSHSSKKKTVVASILAALTIGVNIVVVEGADPIQANTPYVSVSHARDNKEAEITLPDVEGTVKDNKNSDGSSYPGGVAIGSYARTRLLGSVAVGQYAIAEKNYGVAIGNRSRVYDENGIAIGSKSQVNGAQSIGIGVDLQIGQFDNNKPTKAGANEAIGIGRNIKIKAHEGIALGLDTTVEQQGGVALGKGATVDGRFSVALGYGSKVIQEDTAATDKAYLSNEAVNNSGNGVVSVGTKRNSGDNNGKITRRIVGVAGGFNDYDAVNIQQLKALENVSLQTLTVKDGDTSTDVTPTDRKITLEAGNNITLTAANGKVTVGTKGLNYMSVKGNGRDEKMTINGVPDDVKSNSNNDGAEGNESIAIGAFARSRLTGSTAIGRRAIAERNFGIALGNESRAFSENTIAIGSKSHVNGNQSIGIGVDLKVGKFDKSGVPTAVADDAVGIGRDVRVEESQSVAVGFGAKAQKKGAVALGTNTTVDSANSVALGYNSTVLASDGATNGKSYMSEEAVNNTGNGVVSVGTKRNFGDTNGSVIRRIVGVAGGYDDYDAVNVKQLKALEKVTRTRFLAISGAADKTEADYPDTTWTLGKNDKPTNLVLKGNFNNEGATGQNSVAVGPWANSMGARSVALGSYAVSNGMQTIALGQSTLAYGENALSLGSYATVNGANSLAIGTDSYVGNAKRGGAGKGISETGDATTYAMAIGFNAQAYGKDSAALGKKAITNGNASVALGPAAQADIEHSVVLGESSLAQEEEGVNTTSYLTNESVNNSGNGVVSIGNASKSIRRRIINVAGGTNDYDAVNVKQLKALGAKELHVKTGSYAVDGDGAVTLQQEDGTGTVQDNETVKITGLASKTALDNLKTEVDGKASKDDLTTAVSGIQTELAKKVSQDDMNAALADKANASDLKALTDAVKDKVDVDTLKKFTDTLGKKADEIKGLNDNITRANEANEAARTALETKIDGKLDAIKEAELHTIPGTYAATDDGTITLSQANGTNPDTAIAGKEITITGVATKTEVGTIKTDVKTVQDKVKDIDQTVTDQGTRLTTAENDIKDIKKAVTDKVWTADITDKIDALKNDLSNTTVLKIKGDTTKTKEDTDAPDVAVNLTKDTLTVKGASDEIATAVKGNEITIGLAQTLKDKLSKIDQLGDTSSDGVGSDQGMTGADGLNGKTLTEKVNALRNGQAGSVVYRDDQGNPLRKAKDGKLYKETDVDADGNVKVGGDGAKPTPVASDKIQARLMNPDGTDTPVAFSNVGNGKIGEKSKDAVNGAQIYAGNKSVADALGGGAAVNDDGTIKAPTFKVTNEADGTAKEVHTVGDAVTNLNDRITAVAKNGKDLKDLSVEGKKVITNLINVTGDKGIVVSSEVDKDTNVKTFTVGLDPDMTAQLRKDIKGLKEGPAGGFQYVNTDGEPVVKGEDGNYYKGSELDGDGKPLTKEQNNGNEVKPVSGGAIKMSLKPPVGPNDDGMQLTNVKDGAIAKDSNDAVNGGQIYELRENLLKVSEQRVNEVGAHAAALAAMNPLSYDPLRKSQIMAGIGSYDGNQALALGLAYNPNENIMVNAGFTVGEGKTMANIGATYRFGTSDANRIPERYKGGPISSIYVMQDEIAALKAENARKDAENAEMKAQIKMLMQAMGMK</sequence>
<dbReference type="Gene3D" id="1.20.5.170">
    <property type="match status" value="1"/>
</dbReference>
<evidence type="ECO:0000256" key="2">
    <source>
        <dbReference type="ARBA" id="ARBA00004442"/>
    </source>
</evidence>
<dbReference type="Pfam" id="PF13018">
    <property type="entry name" value="ESPR"/>
    <property type="match status" value="1"/>
</dbReference>
<feature type="domain" description="Trimeric autotransporter adhesin YadA-like C-terminal membrane anchor" evidence="13">
    <location>
        <begin position="1548"/>
        <end position="1603"/>
    </location>
</feature>
<evidence type="ECO:0000313" key="18">
    <source>
        <dbReference type="Proteomes" id="UP000029628"/>
    </source>
</evidence>
<feature type="domain" description="Trimeric autotransporter adhesin YadA-like head" evidence="14">
    <location>
        <begin position="424"/>
        <end position="441"/>
    </location>
</feature>
<evidence type="ECO:0000256" key="11">
    <source>
        <dbReference type="SAM" id="Coils"/>
    </source>
</evidence>
<dbReference type="InterPro" id="IPR005594">
    <property type="entry name" value="YadA_C"/>
</dbReference>
<evidence type="ECO:0000313" key="17">
    <source>
        <dbReference type="EMBL" id="KGF46729.1"/>
    </source>
</evidence>
<dbReference type="SUPFAM" id="SSF54523">
    <property type="entry name" value="Pili subunits"/>
    <property type="match status" value="1"/>
</dbReference>
<feature type="domain" description="Trimeric autotransporter adhesin YadA-like stalk" evidence="15">
    <location>
        <begin position="1492"/>
        <end position="1522"/>
    </location>
</feature>
<feature type="domain" description="Trimeric autotransporter adhesin YadA-like head" evidence="14">
    <location>
        <begin position="139"/>
        <end position="156"/>
    </location>
</feature>
<feature type="domain" description="Trimeric autotransporter adhesin YadA-like head" evidence="14">
    <location>
        <begin position="488"/>
        <end position="514"/>
    </location>
</feature>
<evidence type="ECO:0000256" key="12">
    <source>
        <dbReference type="SAM" id="MobiDB-lite"/>
    </source>
</evidence>
<evidence type="ECO:0000256" key="9">
    <source>
        <dbReference type="ARBA" id="ARBA00023136"/>
    </source>
</evidence>
<protein>
    <recommendedName>
        <fullName evidence="19">Hep/Hag repeat protein</fullName>
    </recommendedName>
</protein>
<keyword evidence="8" id="KW-0653">Protein transport</keyword>
<feature type="domain" description="Trimeric autotransporter adhesin YadA-like head" evidence="14">
    <location>
        <begin position="721"/>
        <end position="744"/>
    </location>
</feature>
<evidence type="ECO:0000259" key="13">
    <source>
        <dbReference type="Pfam" id="PF03895"/>
    </source>
</evidence>